<comment type="pathway">
    <text evidence="1">Antibiotic biosynthesis.</text>
</comment>
<proteinExistence type="inferred from homology"/>
<dbReference type="Proteomes" id="UP000586918">
    <property type="component" value="Unassembled WGS sequence"/>
</dbReference>
<dbReference type="InterPro" id="IPR044861">
    <property type="entry name" value="IPNS-like_FE2OG_OXY"/>
</dbReference>
<dbReference type="Pfam" id="PF14226">
    <property type="entry name" value="DIOX_N"/>
    <property type="match status" value="1"/>
</dbReference>
<dbReference type="PROSITE" id="PS51471">
    <property type="entry name" value="FE2OG_OXY"/>
    <property type="match status" value="1"/>
</dbReference>
<dbReference type="AlphaFoldDB" id="A0A848DPZ4"/>
<comment type="caution">
    <text evidence="5">The sequence shown here is derived from an EMBL/GenBank/DDBJ whole genome shotgun (WGS) entry which is preliminary data.</text>
</comment>
<name>A0A848DPZ4_9PSEU</name>
<dbReference type="Gene3D" id="2.60.120.330">
    <property type="entry name" value="B-lactam Antibiotic, Isopenicillin N Synthase, Chain"/>
    <property type="match status" value="1"/>
</dbReference>
<evidence type="ECO:0000256" key="2">
    <source>
        <dbReference type="ARBA" id="ARBA00023194"/>
    </source>
</evidence>
<dbReference type="GO" id="GO:0016491">
    <property type="term" value="F:oxidoreductase activity"/>
    <property type="evidence" value="ECO:0007669"/>
    <property type="project" value="UniProtKB-KW"/>
</dbReference>
<dbReference type="InterPro" id="IPR027443">
    <property type="entry name" value="IPNS-like_sf"/>
</dbReference>
<sequence>MSSKSAIPLIDISPFRAGTGEGKAQVVSAVRAACEEIGFFLVSGHGVPEELINRNYRLAKEFFDLPLEKKNEVKKPGPQVSRGYSLLGGQNLAITVGNDAPSDLHETFTVGRPEVEPTPYYTEGFGPVHFAPNLWPSEPAGFKEAVVEYYGAMMGLTKVLMHIFACALDLEETYFDDLTDRGFSNLQYNNYPEPDRPPLPGQLRAAEHTDYGSVTILKVEDAPGGLQVKDRAGQWHDVGFVPDAFVVNLGDAMARWTNDRWKSTLHRVVNPPQDATLGSRRLSIPFFGQPNYDAMIECIPTCQSPDAPAKHEPVTAGAHWRHKAVLSRTAVK</sequence>
<dbReference type="InterPro" id="IPR005123">
    <property type="entry name" value="Oxoglu/Fe-dep_dioxygenase_dom"/>
</dbReference>
<evidence type="ECO:0000313" key="5">
    <source>
        <dbReference type="EMBL" id="NMH94461.1"/>
    </source>
</evidence>
<dbReference type="PANTHER" id="PTHR47990">
    <property type="entry name" value="2-OXOGLUTARATE (2OG) AND FE(II)-DEPENDENT OXYGENASE SUPERFAMILY PROTEIN-RELATED"/>
    <property type="match status" value="1"/>
</dbReference>
<accession>A0A848DPZ4</accession>
<keyword evidence="6" id="KW-1185">Reference proteome</keyword>
<dbReference type="InterPro" id="IPR026992">
    <property type="entry name" value="DIOX_N"/>
</dbReference>
<keyword evidence="3" id="KW-0560">Oxidoreductase</keyword>
<dbReference type="Pfam" id="PF03171">
    <property type="entry name" value="2OG-FeII_Oxy"/>
    <property type="match status" value="1"/>
</dbReference>
<evidence type="ECO:0000256" key="1">
    <source>
        <dbReference type="ARBA" id="ARBA00004792"/>
    </source>
</evidence>
<dbReference type="PRINTS" id="PR00682">
    <property type="entry name" value="IPNSYNTHASE"/>
</dbReference>
<gene>
    <name evidence="5" type="ORF">HF519_23365</name>
</gene>
<dbReference type="RefSeq" id="WP_169415145.1">
    <property type="nucleotide sequence ID" value="NZ_JAAXKZ010000112.1"/>
</dbReference>
<evidence type="ECO:0000259" key="4">
    <source>
        <dbReference type="PROSITE" id="PS51471"/>
    </source>
</evidence>
<organism evidence="5 6">
    <name type="scientific">Pseudonocardia bannensis</name>
    <dbReference type="NCBI Taxonomy" id="630973"/>
    <lineage>
        <taxon>Bacteria</taxon>
        <taxon>Bacillati</taxon>
        <taxon>Actinomycetota</taxon>
        <taxon>Actinomycetes</taxon>
        <taxon>Pseudonocardiales</taxon>
        <taxon>Pseudonocardiaceae</taxon>
        <taxon>Pseudonocardia</taxon>
    </lineage>
</organism>
<feature type="domain" description="Fe2OG dioxygenase" evidence="4">
    <location>
        <begin position="182"/>
        <end position="290"/>
    </location>
</feature>
<dbReference type="GO" id="GO:0046872">
    <property type="term" value="F:metal ion binding"/>
    <property type="evidence" value="ECO:0007669"/>
    <property type="project" value="UniProtKB-KW"/>
</dbReference>
<keyword evidence="3" id="KW-0408">Iron</keyword>
<keyword evidence="3" id="KW-0479">Metal-binding</keyword>
<dbReference type="EMBL" id="JAAXKZ010000112">
    <property type="protein sequence ID" value="NMH94461.1"/>
    <property type="molecule type" value="Genomic_DNA"/>
</dbReference>
<protein>
    <submittedName>
        <fullName evidence="5">Isopenicillin N synthase family oxygenase</fullName>
    </submittedName>
</protein>
<keyword evidence="2" id="KW-0045">Antibiotic biosynthesis</keyword>
<dbReference type="GO" id="GO:0017000">
    <property type="term" value="P:antibiotic biosynthetic process"/>
    <property type="evidence" value="ECO:0007669"/>
    <property type="project" value="UniProtKB-KW"/>
</dbReference>
<dbReference type="SUPFAM" id="SSF51197">
    <property type="entry name" value="Clavaminate synthase-like"/>
    <property type="match status" value="1"/>
</dbReference>
<evidence type="ECO:0000313" key="6">
    <source>
        <dbReference type="Proteomes" id="UP000586918"/>
    </source>
</evidence>
<evidence type="ECO:0000256" key="3">
    <source>
        <dbReference type="RuleBase" id="RU003682"/>
    </source>
</evidence>
<comment type="similarity">
    <text evidence="3">Belongs to the iron/ascorbate-dependent oxidoreductase family.</text>
</comment>
<reference evidence="5 6" key="1">
    <citation type="submission" date="2020-04" db="EMBL/GenBank/DDBJ databases">
        <authorList>
            <person name="Klaysubun C."/>
            <person name="Duangmal K."/>
            <person name="Lipun K."/>
        </authorList>
    </citation>
    <scope>NUCLEOTIDE SEQUENCE [LARGE SCALE GENOMIC DNA]</scope>
    <source>
        <strain evidence="5 6">DSM 45300</strain>
    </source>
</reference>
<dbReference type="InterPro" id="IPR050231">
    <property type="entry name" value="Iron_ascorbate_oxido_reductase"/>
</dbReference>